<feature type="disulfide bond" evidence="14">
    <location>
        <begin position="100"/>
        <end position="111"/>
    </location>
</feature>
<evidence type="ECO:0000313" key="17">
    <source>
        <dbReference type="EMBL" id="KAK5582017.1"/>
    </source>
</evidence>
<comment type="caution">
    <text evidence="17">The sequence shown here is derived from an EMBL/GenBank/DDBJ whole genome shotgun (WGS) entry which is preliminary data.</text>
</comment>
<dbReference type="Proteomes" id="UP001344447">
    <property type="component" value="Unassembled WGS sequence"/>
</dbReference>
<evidence type="ECO:0000256" key="10">
    <source>
        <dbReference type="ARBA" id="ARBA00023295"/>
    </source>
</evidence>
<feature type="binding site" evidence="13">
    <location>
        <position position="433"/>
    </location>
    <ligand>
        <name>Zn(2+)</name>
        <dbReference type="ChEBI" id="CHEBI:29105"/>
        <label>2</label>
    </ligand>
</feature>
<evidence type="ECO:0000313" key="18">
    <source>
        <dbReference type="Proteomes" id="UP001344447"/>
    </source>
</evidence>
<keyword evidence="8 14" id="KW-1015">Disulfide bond</keyword>
<dbReference type="InterPro" id="IPR011001">
    <property type="entry name" value="Saposin-like"/>
</dbReference>
<feature type="disulfide bond" evidence="14">
    <location>
        <begin position="204"/>
        <end position="225"/>
    </location>
</feature>
<keyword evidence="6 12" id="KW-0378">Hydrolase</keyword>
<dbReference type="InterPro" id="IPR008139">
    <property type="entry name" value="SaposinB_dom"/>
</dbReference>
<dbReference type="Pfam" id="PF19272">
    <property type="entry name" value="ASMase_C"/>
    <property type="match status" value="1"/>
</dbReference>
<dbReference type="GO" id="GO:0046872">
    <property type="term" value="F:metal ion binding"/>
    <property type="evidence" value="ECO:0007669"/>
    <property type="project" value="UniProtKB-KW"/>
</dbReference>
<evidence type="ECO:0000256" key="15">
    <source>
        <dbReference type="SAM" id="SignalP"/>
    </source>
</evidence>
<accession>A0AAN7TZH3</accession>
<evidence type="ECO:0000256" key="14">
    <source>
        <dbReference type="PIRSR" id="PIRSR000948-2"/>
    </source>
</evidence>
<dbReference type="Pfam" id="PF00149">
    <property type="entry name" value="Metallophos"/>
    <property type="match status" value="1"/>
</dbReference>
<comment type="cofactor">
    <cofactor evidence="13">
        <name>Zn(2+)</name>
        <dbReference type="ChEBI" id="CHEBI:29105"/>
    </cofactor>
    <text evidence="13">Binds 2 Zn(2+) ions per subunit.</text>
</comment>
<reference evidence="17 18" key="1">
    <citation type="submission" date="2023-11" db="EMBL/GenBank/DDBJ databases">
        <title>Dfirmibasis_genome.</title>
        <authorList>
            <person name="Edelbroek B."/>
            <person name="Kjellin J."/>
            <person name="Jerlstrom-Hultqvist J."/>
            <person name="Soderbom F."/>
        </authorList>
    </citation>
    <scope>NUCLEOTIDE SEQUENCE [LARGE SCALE GENOMIC DNA]</scope>
    <source>
        <strain evidence="17 18">TNS-C-14</strain>
    </source>
</reference>
<dbReference type="PANTHER" id="PTHR10340:SF34">
    <property type="entry name" value="SPHINGOMYELIN PHOSPHODIESTERASE"/>
    <property type="match status" value="1"/>
</dbReference>
<dbReference type="FunFam" id="1.10.225.10:FF:000010">
    <property type="entry name" value="Sphingomyelin phosphodiesterase"/>
    <property type="match status" value="1"/>
</dbReference>
<dbReference type="PIRSF" id="PIRSF000948">
    <property type="entry name" value="Sphingomy_PDE"/>
    <property type="match status" value="1"/>
</dbReference>
<keyword evidence="18" id="KW-1185">Reference proteome</keyword>
<evidence type="ECO:0000256" key="4">
    <source>
        <dbReference type="ARBA" id="ARBA00022723"/>
    </source>
</evidence>
<feature type="binding site" evidence="13">
    <location>
        <position position="435"/>
    </location>
    <ligand>
        <name>Zn(2+)</name>
        <dbReference type="ChEBI" id="CHEBI:29105"/>
        <label>1</label>
    </ligand>
</feature>
<keyword evidence="3" id="KW-0964">Secreted</keyword>
<evidence type="ECO:0000256" key="11">
    <source>
        <dbReference type="ARBA" id="ARBA00059094"/>
    </source>
</evidence>
<name>A0AAN7TZH3_9MYCE</name>
<dbReference type="PROSITE" id="PS50015">
    <property type="entry name" value="SAP_B"/>
    <property type="match status" value="1"/>
</dbReference>
<dbReference type="InterPro" id="IPR041805">
    <property type="entry name" value="ASMase/PPN1_MPP"/>
</dbReference>
<keyword evidence="5 15" id="KW-0732">Signal</keyword>
<gene>
    <name evidence="17" type="ORF">RB653_003599</name>
</gene>
<feature type="chain" id="PRO_5042895910" description="Sphingomyelin phosphodiesterase" evidence="15">
    <location>
        <begin position="22"/>
        <end position="628"/>
    </location>
</feature>
<sequence>MKVIIPVLLLFVVFLFNYCFAIKQTQQNFDISIDDNNNNNNNNNDNNKINDFNDEYFEKLGYDTNGTKCDICKFGIDQIQKMIVSKKGIDDVSKYAIDLCTYLHIEKAEVCNGLIPLFTNMTYNVLSYPTVTGEYVCGFVGFCPYVPRNSTNIINFPKPKPPHVAPIAPSSSSPTMKILHISDIHVDPVYEVGMNADCGEPLCCRAPNGPGVGSNAAGEWGHYLCDINMRMVESMFEFIDEEFGDEINIVFWTGDNPPHDIWEQTYDSQINASQLVTNLVKKYFGSTSKIFPAIGNHESLPVNSFPLPPGSSWIFKALSYDWSDWINVDEQVENLQYGGYYTLPVQNGLRVISMNMNWCNNGNLYLAENSTDPANMLQWIVDTLQASEDIDEKVYLVGHIPPGIADCIDGWSEQLLQIVNRYEDTILASFYGHTHRDEFSLYYTQSDENDPSSPMRASNVIYTTPSVTTYQNQNPSFRIYTVDATTGYVMESSTYHTDLDQANLNGKPTWLLEYNATKAYNIPDLTPISMDLAIQNMNSSSSMLEDYHVHFYSASPYPESKPCTSISCKLDYICKMKSAAYLKYYECIHHEVNSYLSNENNNSIKSYKKLNILLELDNYLNNEVLKSC</sequence>
<dbReference type="InterPro" id="IPR004843">
    <property type="entry name" value="Calcineurin-like_PHP"/>
</dbReference>
<evidence type="ECO:0000256" key="1">
    <source>
        <dbReference type="ARBA" id="ARBA00004613"/>
    </source>
</evidence>
<dbReference type="GO" id="GO:0046513">
    <property type="term" value="P:ceramide biosynthetic process"/>
    <property type="evidence" value="ECO:0007669"/>
    <property type="project" value="UniProtKB-ARBA"/>
</dbReference>
<proteinExistence type="inferred from homology"/>
<dbReference type="SMART" id="SM00741">
    <property type="entry name" value="SapB"/>
    <property type="match status" value="1"/>
</dbReference>
<comment type="function">
    <text evidence="11 12">Converts sphingomyelin to ceramide.</text>
</comment>
<dbReference type="PANTHER" id="PTHR10340">
    <property type="entry name" value="SPHINGOMYELIN PHOSPHODIESTERASE"/>
    <property type="match status" value="1"/>
</dbReference>
<feature type="signal peptide" evidence="15">
    <location>
        <begin position="1"/>
        <end position="21"/>
    </location>
</feature>
<dbReference type="Gene3D" id="3.60.21.10">
    <property type="match status" value="1"/>
</dbReference>
<evidence type="ECO:0000256" key="5">
    <source>
        <dbReference type="ARBA" id="ARBA00022729"/>
    </source>
</evidence>
<feature type="disulfide bond" evidence="14">
    <location>
        <begin position="198"/>
        <end position="203"/>
    </location>
</feature>
<dbReference type="InterPro" id="IPR045473">
    <property type="entry name" value="ASM_C"/>
</dbReference>
<dbReference type="SUPFAM" id="SSF56300">
    <property type="entry name" value="Metallo-dependent phosphatases"/>
    <property type="match status" value="1"/>
</dbReference>
<keyword evidence="4 13" id="KW-0479">Metal-binding</keyword>
<dbReference type="Gene3D" id="1.10.225.10">
    <property type="entry name" value="Saposin-like"/>
    <property type="match status" value="1"/>
</dbReference>
<feature type="binding site" evidence="13">
    <location>
        <position position="255"/>
    </location>
    <ligand>
        <name>Zn(2+)</name>
        <dbReference type="ChEBI" id="CHEBI:29105"/>
        <label>2</label>
    </ligand>
</feature>
<dbReference type="SUPFAM" id="SSF47862">
    <property type="entry name" value="Saposin"/>
    <property type="match status" value="1"/>
</dbReference>
<dbReference type="GO" id="GO:0006685">
    <property type="term" value="P:sphingomyelin catabolic process"/>
    <property type="evidence" value="ECO:0007669"/>
    <property type="project" value="UniProtKB-UniRule"/>
</dbReference>
<evidence type="ECO:0000256" key="2">
    <source>
        <dbReference type="ARBA" id="ARBA00008234"/>
    </source>
</evidence>
<organism evidence="17 18">
    <name type="scientific">Dictyostelium firmibasis</name>
    <dbReference type="NCBI Taxonomy" id="79012"/>
    <lineage>
        <taxon>Eukaryota</taxon>
        <taxon>Amoebozoa</taxon>
        <taxon>Evosea</taxon>
        <taxon>Eumycetozoa</taxon>
        <taxon>Dictyostelia</taxon>
        <taxon>Dictyosteliales</taxon>
        <taxon>Dictyosteliaceae</taxon>
        <taxon>Dictyostelium</taxon>
    </lineage>
</organism>
<dbReference type="AlphaFoldDB" id="A0AAN7TZH3"/>
<dbReference type="GO" id="GO:0004767">
    <property type="term" value="F:sphingomyelin phosphodiesterase activity"/>
    <property type="evidence" value="ECO:0007669"/>
    <property type="project" value="UniProtKB-UniRule"/>
</dbReference>
<dbReference type="GO" id="GO:0005615">
    <property type="term" value="C:extracellular space"/>
    <property type="evidence" value="ECO:0007669"/>
    <property type="project" value="TreeGrafter"/>
</dbReference>
<evidence type="ECO:0000256" key="6">
    <source>
        <dbReference type="ARBA" id="ARBA00022801"/>
    </source>
</evidence>
<feature type="binding site" evidence="13">
    <location>
        <position position="399"/>
    </location>
    <ligand>
        <name>Zn(2+)</name>
        <dbReference type="ChEBI" id="CHEBI:29105"/>
        <label>2</label>
    </ligand>
</feature>
<comment type="similarity">
    <text evidence="2 12">Belongs to the acid sphingomyelinase family.</text>
</comment>
<evidence type="ECO:0000256" key="13">
    <source>
        <dbReference type="PIRSR" id="PIRSR000948-1"/>
    </source>
</evidence>
<keyword evidence="10 12" id="KW-0326">Glycosidase</keyword>
<comment type="subcellular location">
    <subcellularLocation>
        <location evidence="1">Secreted</location>
    </subcellularLocation>
</comment>
<keyword evidence="9" id="KW-0325">Glycoprotein</keyword>
<evidence type="ECO:0000256" key="8">
    <source>
        <dbReference type="ARBA" id="ARBA00023157"/>
    </source>
</evidence>
<evidence type="ECO:0000259" key="16">
    <source>
        <dbReference type="PROSITE" id="PS50015"/>
    </source>
</evidence>
<feature type="binding site" evidence="13">
    <location>
        <position position="185"/>
    </location>
    <ligand>
        <name>Zn(2+)</name>
        <dbReference type="ChEBI" id="CHEBI:29105"/>
        <label>1</label>
    </ligand>
</feature>
<dbReference type="CDD" id="cd00842">
    <property type="entry name" value="MPP_ASMase"/>
    <property type="match status" value="1"/>
</dbReference>
<keyword evidence="7 13" id="KW-0862">Zinc</keyword>
<feature type="domain" description="Saposin B-type" evidence="16">
    <location>
        <begin position="65"/>
        <end position="147"/>
    </location>
</feature>
<dbReference type="FunFam" id="3.60.21.10:FF:000077">
    <property type="entry name" value="Sphingomyelin phosphodiesterase"/>
    <property type="match status" value="1"/>
</dbReference>
<feature type="disulfide bond" evidence="14">
    <location>
        <begin position="72"/>
        <end position="137"/>
    </location>
</feature>
<dbReference type="GO" id="GO:0016798">
    <property type="term" value="F:hydrolase activity, acting on glycosyl bonds"/>
    <property type="evidence" value="ECO:0007669"/>
    <property type="project" value="UniProtKB-KW"/>
</dbReference>
<feature type="disulfide bond" evidence="14">
    <location>
        <begin position="69"/>
        <end position="143"/>
    </location>
</feature>
<evidence type="ECO:0000256" key="9">
    <source>
        <dbReference type="ARBA" id="ARBA00023180"/>
    </source>
</evidence>
<evidence type="ECO:0000256" key="3">
    <source>
        <dbReference type="ARBA" id="ARBA00022525"/>
    </source>
</evidence>
<feature type="binding site" evidence="13">
    <location>
        <position position="183"/>
    </location>
    <ligand>
        <name>Zn(2+)</name>
        <dbReference type="ChEBI" id="CHEBI:29105"/>
        <label>1</label>
    </ligand>
</feature>
<dbReference type="InterPro" id="IPR029052">
    <property type="entry name" value="Metallo-depent_PP-like"/>
</dbReference>
<dbReference type="GO" id="GO:0016020">
    <property type="term" value="C:membrane"/>
    <property type="evidence" value="ECO:0007669"/>
    <property type="project" value="GOC"/>
</dbReference>
<evidence type="ECO:0000256" key="7">
    <source>
        <dbReference type="ARBA" id="ARBA00022833"/>
    </source>
</evidence>
<protein>
    <recommendedName>
        <fullName evidence="12">Sphingomyelin phosphodiesterase</fullName>
    </recommendedName>
</protein>
<evidence type="ECO:0000256" key="12">
    <source>
        <dbReference type="PIRNR" id="PIRNR000948"/>
    </source>
</evidence>
<dbReference type="InterPro" id="IPR011160">
    <property type="entry name" value="Sphingomy_PDE"/>
</dbReference>
<dbReference type="EMBL" id="JAVFKY010000001">
    <property type="protein sequence ID" value="KAK5582017.1"/>
    <property type="molecule type" value="Genomic_DNA"/>
</dbReference>
<feature type="binding site" evidence="13">
    <location>
        <position position="255"/>
    </location>
    <ligand>
        <name>Zn(2+)</name>
        <dbReference type="ChEBI" id="CHEBI:29105"/>
        <label>1</label>
    </ligand>
</feature>
<feature type="disulfide bond" evidence="14">
    <location>
        <begin position="359"/>
        <end position="407"/>
    </location>
</feature>
<feature type="binding site" evidence="13">
    <location>
        <position position="296"/>
    </location>
    <ligand>
        <name>Zn(2+)</name>
        <dbReference type="ChEBI" id="CHEBI:29105"/>
        <label>2</label>
    </ligand>
</feature>